<dbReference type="AlphaFoldDB" id="A0AAW4W4H9"/>
<proteinExistence type="predicted"/>
<keyword evidence="1" id="KW-0472">Membrane</keyword>
<dbReference type="Proteomes" id="UP001298753">
    <property type="component" value="Unassembled WGS sequence"/>
</dbReference>
<keyword evidence="3" id="KW-1185">Reference proteome</keyword>
<evidence type="ECO:0000313" key="2">
    <source>
        <dbReference type="EMBL" id="MCC2176055.1"/>
    </source>
</evidence>
<evidence type="ECO:0000313" key="3">
    <source>
        <dbReference type="Proteomes" id="UP001298753"/>
    </source>
</evidence>
<feature type="transmembrane region" description="Helical" evidence="1">
    <location>
        <begin position="12"/>
        <end position="32"/>
    </location>
</feature>
<gene>
    <name evidence="2" type="ORF">LKD22_02715</name>
</gene>
<organism evidence="2 3">
    <name type="scientific">Agathobaculum butyriciproducens</name>
    <dbReference type="NCBI Taxonomy" id="1628085"/>
    <lineage>
        <taxon>Bacteria</taxon>
        <taxon>Bacillati</taxon>
        <taxon>Bacillota</taxon>
        <taxon>Clostridia</taxon>
        <taxon>Eubacteriales</taxon>
        <taxon>Butyricicoccaceae</taxon>
        <taxon>Agathobaculum</taxon>
    </lineage>
</organism>
<sequence length="81" mass="9546">MAPWVADEKTANLQGLLFSFFKTFLLLFPAYLDRTAILQYDKARNQNHPKYYFLSFDEIHISQAQVSRLEKGALEHIRKQI</sequence>
<dbReference type="EMBL" id="JAJEPX010000004">
    <property type="protein sequence ID" value="MCC2176055.1"/>
    <property type="molecule type" value="Genomic_DNA"/>
</dbReference>
<keyword evidence="1" id="KW-0812">Transmembrane</keyword>
<name>A0AAW4W4H9_9FIRM</name>
<keyword evidence="1" id="KW-1133">Transmembrane helix</keyword>
<dbReference type="GeneID" id="98659467"/>
<evidence type="ECO:0000256" key="1">
    <source>
        <dbReference type="SAM" id="Phobius"/>
    </source>
</evidence>
<dbReference type="RefSeq" id="WP_227600172.1">
    <property type="nucleotide sequence ID" value="NZ_JAJEPX010000004.1"/>
</dbReference>
<comment type="caution">
    <text evidence="2">The sequence shown here is derived from an EMBL/GenBank/DDBJ whole genome shotgun (WGS) entry which is preliminary data.</text>
</comment>
<accession>A0AAW4W4H9</accession>
<reference evidence="2 3" key="1">
    <citation type="submission" date="2021-10" db="EMBL/GenBank/DDBJ databases">
        <title>Anaerobic single-cell dispensing facilitates the cultivation of human gut bacteria.</title>
        <authorList>
            <person name="Afrizal A."/>
        </authorList>
    </citation>
    <scope>NUCLEOTIDE SEQUENCE [LARGE SCALE GENOMIC DNA]</scope>
    <source>
        <strain evidence="2 3">CLA-AA-H270</strain>
    </source>
</reference>
<protein>
    <submittedName>
        <fullName evidence="2">Uncharacterized protein</fullName>
    </submittedName>
</protein>